<comment type="similarity">
    <text evidence="1">Belongs to the Gfa family.</text>
</comment>
<evidence type="ECO:0000313" key="6">
    <source>
        <dbReference type="EMBL" id="SFL90286.1"/>
    </source>
</evidence>
<reference evidence="6 7" key="1">
    <citation type="submission" date="2016-10" db="EMBL/GenBank/DDBJ databases">
        <authorList>
            <person name="de Groot N.N."/>
        </authorList>
    </citation>
    <scope>NUCLEOTIDE SEQUENCE [LARGE SCALE GENOMIC DNA]</scope>
    <source>
        <strain evidence="6 7">DSM 15283</strain>
    </source>
</reference>
<proteinExistence type="inferred from homology"/>
<dbReference type="InterPro" id="IPR006913">
    <property type="entry name" value="CENP-V/GFA"/>
</dbReference>
<dbReference type="PANTHER" id="PTHR33337:SF40">
    <property type="entry name" value="CENP-V_GFA DOMAIN-CONTAINING PROTEIN-RELATED"/>
    <property type="match status" value="1"/>
</dbReference>
<dbReference type="PROSITE" id="PS51891">
    <property type="entry name" value="CENP_V_GFA"/>
    <property type="match status" value="1"/>
</dbReference>
<feature type="domain" description="CENP-V/GFA" evidence="5">
    <location>
        <begin position="5"/>
        <end position="121"/>
    </location>
</feature>
<dbReference type="Pfam" id="PF04828">
    <property type="entry name" value="GFA"/>
    <property type="match status" value="1"/>
</dbReference>
<keyword evidence="4" id="KW-0456">Lyase</keyword>
<evidence type="ECO:0000256" key="1">
    <source>
        <dbReference type="ARBA" id="ARBA00005495"/>
    </source>
</evidence>
<accession>A0A1I4LHH4</accession>
<protein>
    <submittedName>
        <fullName evidence="6">Uncharacterized conserved protein</fullName>
    </submittedName>
</protein>
<dbReference type="OrthoDB" id="9807246at2"/>
<name>A0A1I4LHH4_9RHOB</name>
<dbReference type="AlphaFoldDB" id="A0A1I4LHH4"/>
<sequence length="139" mass="15318">MTGMIEGGCLCGATSFEIENDFAFLLFCHCEQCRKLSGSAMAANLFSTTRTLRWVRGEAHVTKFRHPDRQFSRAFCNQCGSALPFEGASGRFVIVPAGALEGAPQVTKRAEVFTCERANWELGQAPAETFEGFPTYFDT</sequence>
<evidence type="ECO:0000259" key="5">
    <source>
        <dbReference type="PROSITE" id="PS51891"/>
    </source>
</evidence>
<dbReference type="Gene3D" id="3.90.1590.10">
    <property type="entry name" value="glutathione-dependent formaldehyde- activating enzyme (gfa)"/>
    <property type="match status" value="1"/>
</dbReference>
<dbReference type="RefSeq" id="WP_093093312.1">
    <property type="nucleotide sequence ID" value="NZ_FOTQ01000002.1"/>
</dbReference>
<dbReference type="EMBL" id="FOTQ01000002">
    <property type="protein sequence ID" value="SFL90286.1"/>
    <property type="molecule type" value="Genomic_DNA"/>
</dbReference>
<organism evidence="6 7">
    <name type="scientific">Shimia aestuarii</name>
    <dbReference type="NCBI Taxonomy" id="254406"/>
    <lineage>
        <taxon>Bacteria</taxon>
        <taxon>Pseudomonadati</taxon>
        <taxon>Pseudomonadota</taxon>
        <taxon>Alphaproteobacteria</taxon>
        <taxon>Rhodobacterales</taxon>
        <taxon>Roseobacteraceae</taxon>
    </lineage>
</organism>
<dbReference type="InterPro" id="IPR011057">
    <property type="entry name" value="Mss4-like_sf"/>
</dbReference>
<evidence type="ECO:0000256" key="4">
    <source>
        <dbReference type="ARBA" id="ARBA00023239"/>
    </source>
</evidence>
<dbReference type="SUPFAM" id="SSF51316">
    <property type="entry name" value="Mss4-like"/>
    <property type="match status" value="1"/>
</dbReference>
<evidence type="ECO:0000256" key="2">
    <source>
        <dbReference type="ARBA" id="ARBA00022723"/>
    </source>
</evidence>
<dbReference type="PANTHER" id="PTHR33337">
    <property type="entry name" value="GFA DOMAIN-CONTAINING PROTEIN"/>
    <property type="match status" value="1"/>
</dbReference>
<evidence type="ECO:0000313" key="7">
    <source>
        <dbReference type="Proteomes" id="UP000199144"/>
    </source>
</evidence>
<keyword evidence="7" id="KW-1185">Reference proteome</keyword>
<dbReference type="GO" id="GO:0016846">
    <property type="term" value="F:carbon-sulfur lyase activity"/>
    <property type="evidence" value="ECO:0007669"/>
    <property type="project" value="InterPro"/>
</dbReference>
<keyword evidence="3" id="KW-0862">Zinc</keyword>
<evidence type="ECO:0000256" key="3">
    <source>
        <dbReference type="ARBA" id="ARBA00022833"/>
    </source>
</evidence>
<dbReference type="Proteomes" id="UP000199144">
    <property type="component" value="Unassembled WGS sequence"/>
</dbReference>
<gene>
    <name evidence="6" type="ORF">SAMN04488042_10285</name>
</gene>
<dbReference type="GO" id="GO:0046872">
    <property type="term" value="F:metal ion binding"/>
    <property type="evidence" value="ECO:0007669"/>
    <property type="project" value="UniProtKB-KW"/>
</dbReference>
<dbReference type="STRING" id="254406.SAMN04488042_10285"/>
<keyword evidence="2" id="KW-0479">Metal-binding</keyword>